<sequence length="534" mass="59574">MTKGKVDENLANSNHEFKRWRPKPFSLEMQIGKKSHTQKDPPPKEISDIDSHDIICWKTFPVHEGKADNTAVIRAFGNASMFSRKKMKFDLCNQIWLYRKLRGYPARLPPWRTAGSMPVHLTTDFRMWELCRVMPLVCVFPRGSPVSPFISFRRRSILTSVTIIGSQDLAVLKAAQIYSLRIIAARVQTRLPSIQGSVAGCIIFLRRRIPQIRAGTPRRQNVPGIGVQTEADTRGTQDQPKLPIHMWSDSGPFQCYEFCSECMDGAALHYTKEQREGPPGEYHVQGQEARERYGRQLHARLASHRSYEQGVQCFHLAHEIPIALRPPASSDTSRGFSSVLVSILWGKVAVRKTERGGCGKRESSATWRRTQTLSLTFISLSRGALAFHYTDPSFISPAHTSLLHSPARGRGCPAARPLASRRGEPGSIISGVDPLPRNNPRLMLGQFLATSYSRLPPHSCSSGGGGQWLNYSSSTEKKRVRFLAGSFPYFLLWESCLTMPLAGGFSRGSPVSLLPCIPAFLLTHLVSSSIPLLL</sequence>
<evidence type="ECO:0000313" key="2">
    <source>
        <dbReference type="EMBL" id="KAJ8894799.1"/>
    </source>
</evidence>
<name>A0ABQ9IDP2_9NEOP</name>
<dbReference type="EMBL" id="JARBHB010000001">
    <property type="protein sequence ID" value="KAJ8894799.1"/>
    <property type="molecule type" value="Genomic_DNA"/>
</dbReference>
<reference evidence="2 3" key="1">
    <citation type="submission" date="2023-02" db="EMBL/GenBank/DDBJ databases">
        <title>LHISI_Scaffold_Assembly.</title>
        <authorList>
            <person name="Stuart O.P."/>
            <person name="Cleave R."/>
            <person name="Magrath M.J.L."/>
            <person name="Mikheyev A.S."/>
        </authorList>
    </citation>
    <scope>NUCLEOTIDE SEQUENCE [LARGE SCALE GENOMIC DNA]</scope>
    <source>
        <strain evidence="2">Daus_M_001</strain>
        <tissue evidence="2">Leg muscle</tissue>
    </source>
</reference>
<keyword evidence="3" id="KW-1185">Reference proteome</keyword>
<feature type="region of interest" description="Disordered" evidence="1">
    <location>
        <begin position="1"/>
        <end position="48"/>
    </location>
</feature>
<comment type="caution">
    <text evidence="2">The sequence shown here is derived from an EMBL/GenBank/DDBJ whole genome shotgun (WGS) entry which is preliminary data.</text>
</comment>
<protein>
    <submittedName>
        <fullName evidence="2">Uncharacterized protein</fullName>
    </submittedName>
</protein>
<proteinExistence type="predicted"/>
<accession>A0ABQ9IDP2</accession>
<evidence type="ECO:0000256" key="1">
    <source>
        <dbReference type="SAM" id="MobiDB-lite"/>
    </source>
</evidence>
<dbReference type="Proteomes" id="UP001159363">
    <property type="component" value="Chromosome 1"/>
</dbReference>
<evidence type="ECO:0000313" key="3">
    <source>
        <dbReference type="Proteomes" id="UP001159363"/>
    </source>
</evidence>
<gene>
    <name evidence="2" type="ORF">PR048_000106</name>
</gene>
<feature type="compositionally biased region" description="Basic and acidic residues" evidence="1">
    <location>
        <begin position="37"/>
        <end position="48"/>
    </location>
</feature>
<organism evidence="2 3">
    <name type="scientific">Dryococelus australis</name>
    <dbReference type="NCBI Taxonomy" id="614101"/>
    <lineage>
        <taxon>Eukaryota</taxon>
        <taxon>Metazoa</taxon>
        <taxon>Ecdysozoa</taxon>
        <taxon>Arthropoda</taxon>
        <taxon>Hexapoda</taxon>
        <taxon>Insecta</taxon>
        <taxon>Pterygota</taxon>
        <taxon>Neoptera</taxon>
        <taxon>Polyneoptera</taxon>
        <taxon>Phasmatodea</taxon>
        <taxon>Verophasmatodea</taxon>
        <taxon>Anareolatae</taxon>
        <taxon>Phasmatidae</taxon>
        <taxon>Eurycanthinae</taxon>
        <taxon>Dryococelus</taxon>
    </lineage>
</organism>